<evidence type="ECO:0000256" key="4">
    <source>
        <dbReference type="SAM" id="SignalP"/>
    </source>
</evidence>
<dbReference type="SMART" id="SM00935">
    <property type="entry name" value="OmpH"/>
    <property type="match status" value="1"/>
</dbReference>
<evidence type="ECO:0000313" key="6">
    <source>
        <dbReference type="Proteomes" id="UP000229307"/>
    </source>
</evidence>
<dbReference type="SUPFAM" id="SSF111384">
    <property type="entry name" value="OmpH-like"/>
    <property type="match status" value="1"/>
</dbReference>
<dbReference type="GO" id="GO:0005829">
    <property type="term" value="C:cytosol"/>
    <property type="evidence" value="ECO:0007669"/>
    <property type="project" value="TreeGrafter"/>
</dbReference>
<dbReference type="GO" id="GO:0051082">
    <property type="term" value="F:unfolded protein binding"/>
    <property type="evidence" value="ECO:0007669"/>
    <property type="project" value="InterPro"/>
</dbReference>
<keyword evidence="2 4" id="KW-0732">Signal</keyword>
<organism evidence="5 6">
    <name type="scientific">Candidatus Desantisbacteria bacterium CG_4_10_14_0_8_um_filter_48_22</name>
    <dbReference type="NCBI Taxonomy" id="1974543"/>
    <lineage>
        <taxon>Bacteria</taxon>
        <taxon>Candidatus Desantisiibacteriota</taxon>
    </lineage>
</organism>
<dbReference type="GO" id="GO:0050821">
    <property type="term" value="P:protein stabilization"/>
    <property type="evidence" value="ECO:0007669"/>
    <property type="project" value="TreeGrafter"/>
</dbReference>
<feature type="signal peptide" evidence="4">
    <location>
        <begin position="1"/>
        <end position="21"/>
    </location>
</feature>
<dbReference type="InterPro" id="IPR024930">
    <property type="entry name" value="Skp_dom_sf"/>
</dbReference>
<comment type="similarity">
    <text evidence="1">Belongs to the Skp family.</text>
</comment>
<gene>
    <name evidence="5" type="ORF">COY52_04925</name>
</gene>
<dbReference type="InterPro" id="IPR005632">
    <property type="entry name" value="Chaperone_Skp"/>
</dbReference>
<feature type="coiled-coil region" evidence="3">
    <location>
        <begin position="54"/>
        <end position="125"/>
    </location>
</feature>
<name>A0A2M7SCF1_9BACT</name>
<dbReference type="Pfam" id="PF03938">
    <property type="entry name" value="OmpH"/>
    <property type="match status" value="1"/>
</dbReference>
<feature type="chain" id="PRO_5014935015" description="Molecular chaperone Skp" evidence="4">
    <location>
        <begin position="22"/>
        <end position="175"/>
    </location>
</feature>
<dbReference type="PANTHER" id="PTHR35089">
    <property type="entry name" value="CHAPERONE PROTEIN SKP"/>
    <property type="match status" value="1"/>
</dbReference>
<reference evidence="6" key="1">
    <citation type="submission" date="2017-09" db="EMBL/GenBank/DDBJ databases">
        <title>Depth-based differentiation of microbial function through sediment-hosted aquifers and enrichment of novel symbionts in the deep terrestrial subsurface.</title>
        <authorList>
            <person name="Probst A.J."/>
            <person name="Ladd B."/>
            <person name="Jarett J.K."/>
            <person name="Geller-Mcgrath D.E."/>
            <person name="Sieber C.M.K."/>
            <person name="Emerson J.B."/>
            <person name="Anantharaman K."/>
            <person name="Thomas B.C."/>
            <person name="Malmstrom R."/>
            <person name="Stieglmeier M."/>
            <person name="Klingl A."/>
            <person name="Woyke T."/>
            <person name="Ryan C.M."/>
            <person name="Banfield J.F."/>
        </authorList>
    </citation>
    <scope>NUCLEOTIDE SEQUENCE [LARGE SCALE GENOMIC DNA]</scope>
</reference>
<dbReference type="Proteomes" id="UP000229307">
    <property type="component" value="Unassembled WGS sequence"/>
</dbReference>
<dbReference type="AlphaFoldDB" id="A0A2M7SCF1"/>
<evidence type="ECO:0000256" key="1">
    <source>
        <dbReference type="ARBA" id="ARBA00009091"/>
    </source>
</evidence>
<comment type="caution">
    <text evidence="5">The sequence shown here is derived from an EMBL/GenBank/DDBJ whole genome shotgun (WGS) entry which is preliminary data.</text>
</comment>
<sequence>MKKRLLAFIIASTLLAMIPFAGFCAEAQSAKKMKVGFVDVKKVFDSCTATQKATLSLKKEIDARQEALQKEEEEIARLQREYQEKEVVLRASEKSKRKAEIEARVAALQKEAAQARQDLMAKESRMTGSIIEMIKGVIVKIAEAGSFDLILEKESILYGKETIDLTGKVVEELNK</sequence>
<evidence type="ECO:0000256" key="2">
    <source>
        <dbReference type="ARBA" id="ARBA00022729"/>
    </source>
</evidence>
<evidence type="ECO:0000313" key="5">
    <source>
        <dbReference type="EMBL" id="PIZ17237.1"/>
    </source>
</evidence>
<keyword evidence="3" id="KW-0175">Coiled coil</keyword>
<dbReference type="Gene3D" id="3.30.910.20">
    <property type="entry name" value="Skp domain"/>
    <property type="match status" value="1"/>
</dbReference>
<dbReference type="EMBL" id="PFMR01000133">
    <property type="protein sequence ID" value="PIZ17237.1"/>
    <property type="molecule type" value="Genomic_DNA"/>
</dbReference>
<protein>
    <recommendedName>
        <fullName evidence="7">Molecular chaperone Skp</fullName>
    </recommendedName>
</protein>
<dbReference type="PANTHER" id="PTHR35089:SF1">
    <property type="entry name" value="CHAPERONE PROTEIN SKP"/>
    <property type="match status" value="1"/>
</dbReference>
<accession>A0A2M7SCF1</accession>
<evidence type="ECO:0008006" key="7">
    <source>
        <dbReference type="Google" id="ProtNLM"/>
    </source>
</evidence>
<proteinExistence type="inferred from homology"/>
<evidence type="ECO:0000256" key="3">
    <source>
        <dbReference type="SAM" id="Coils"/>
    </source>
</evidence>